<evidence type="ECO:0000256" key="14">
    <source>
        <dbReference type="HAMAP-Rule" id="MF_01033"/>
    </source>
</evidence>
<dbReference type="FunFam" id="3.40.718.10:FF:000006">
    <property type="entry name" value="3-isopropylmalate dehydrogenase"/>
    <property type="match status" value="1"/>
</dbReference>
<keyword evidence="8 14" id="KW-0479">Metal-binding</keyword>
<dbReference type="InterPro" id="IPR004429">
    <property type="entry name" value="Isopropylmalate_DH"/>
</dbReference>
<evidence type="ECO:0000256" key="10">
    <source>
        <dbReference type="ARBA" id="ARBA00023002"/>
    </source>
</evidence>
<dbReference type="HAMAP" id="MF_01033">
    <property type="entry name" value="LeuB_type1"/>
    <property type="match status" value="1"/>
</dbReference>
<feature type="binding site" evidence="14">
    <location>
        <position position="224"/>
    </location>
    <ligand>
        <name>Mg(2+)</name>
        <dbReference type="ChEBI" id="CHEBI:18420"/>
    </ligand>
</feature>
<evidence type="ECO:0000256" key="6">
    <source>
        <dbReference type="ARBA" id="ARBA00022430"/>
    </source>
</evidence>
<feature type="binding site" evidence="14">
    <location>
        <position position="224"/>
    </location>
    <ligand>
        <name>substrate</name>
    </ligand>
</feature>
<dbReference type="GO" id="GO:0000287">
    <property type="term" value="F:magnesium ion binding"/>
    <property type="evidence" value="ECO:0007669"/>
    <property type="project" value="InterPro"/>
</dbReference>
<dbReference type="InterPro" id="IPR024084">
    <property type="entry name" value="IsoPropMal-DH-like_dom"/>
</dbReference>
<keyword evidence="13 14" id="KW-0100">Branched-chain amino acid biosynthesis</keyword>
<feature type="site" description="Important for catalysis" evidence="14">
    <location>
        <position position="142"/>
    </location>
</feature>
<sequence>MAEFTVARFAGDGVGPEVMAEADKVLSAVGGAFGHRFRAIDLLLGGAAIDRYGVPLRGEDAAAAAAADAILLGAVGGPAWDSPTRAVRPEQGLLALRKRLGLYANLRPVALLSPLVDASPLKGALVEGVDLLVVRELTGGIYFGRPSRRWRERRGRAAVDTLVYREHEIVRVVRLAFDLARTRRRRLASIDKANVLESSRLWRTVVSEIAADYPDVDLEHVLVDAMAMHLVRNPARFDVVVTENMFGDILTDEASVIAGSIGLLPSASLGAAHAGANGRRLGLYEPIHGSAPDIAGQNRANPIGMILSAALLLRWSLGLEREAVAVETAVADAVAAGALTADLVTVDHHALSTSAMGDAVAGRVQAA</sequence>
<dbReference type="PROSITE" id="PS00470">
    <property type="entry name" value="IDH_IMDH"/>
    <property type="match status" value="1"/>
</dbReference>
<comment type="function">
    <text evidence="14 15">Catalyzes the oxidation of 3-carboxy-2-hydroxy-4-methylpentanoate (3-isopropylmalate) to 3-carboxy-4-methyl-2-oxopentanoate. The product decarboxylates to 4-methyl-2 oxopentanoate.</text>
</comment>
<name>A0A6J4V9W9_9BACT</name>
<dbReference type="GO" id="GO:0005829">
    <property type="term" value="C:cytosol"/>
    <property type="evidence" value="ECO:0007669"/>
    <property type="project" value="TreeGrafter"/>
</dbReference>
<evidence type="ECO:0000256" key="4">
    <source>
        <dbReference type="ARBA" id="ARBA00008319"/>
    </source>
</evidence>
<evidence type="ECO:0000256" key="13">
    <source>
        <dbReference type="ARBA" id="ARBA00023304"/>
    </source>
</evidence>
<dbReference type="PANTHER" id="PTHR42979">
    <property type="entry name" value="3-ISOPROPYLMALATE DEHYDROGENASE"/>
    <property type="match status" value="1"/>
</dbReference>
<feature type="site" description="Important for catalysis" evidence="14">
    <location>
        <position position="192"/>
    </location>
</feature>
<evidence type="ECO:0000256" key="11">
    <source>
        <dbReference type="ARBA" id="ARBA00023027"/>
    </source>
</evidence>
<dbReference type="InterPro" id="IPR019818">
    <property type="entry name" value="IsoCit/isopropylmalate_DH_CS"/>
</dbReference>
<dbReference type="EMBL" id="CADCWL010000155">
    <property type="protein sequence ID" value="CAA9573202.1"/>
    <property type="molecule type" value="Genomic_DNA"/>
</dbReference>
<keyword evidence="7 14" id="KW-0028">Amino-acid biosynthesis</keyword>
<comment type="cofactor">
    <cofactor evidence="2">
        <name>Mn(2+)</name>
        <dbReference type="ChEBI" id="CHEBI:29035"/>
    </cofactor>
</comment>
<evidence type="ECO:0000259" key="16">
    <source>
        <dbReference type="SMART" id="SM01329"/>
    </source>
</evidence>
<evidence type="ECO:0000256" key="8">
    <source>
        <dbReference type="ARBA" id="ARBA00022723"/>
    </source>
</evidence>
<dbReference type="GO" id="GO:0003862">
    <property type="term" value="F:3-isopropylmalate dehydrogenase activity"/>
    <property type="evidence" value="ECO:0007669"/>
    <property type="project" value="UniProtKB-UniRule"/>
</dbReference>
<keyword evidence="11 14" id="KW-0520">NAD</keyword>
<evidence type="ECO:0000256" key="7">
    <source>
        <dbReference type="ARBA" id="ARBA00022605"/>
    </source>
</evidence>
<accession>A0A6J4V9W9</accession>
<evidence type="ECO:0000256" key="3">
    <source>
        <dbReference type="ARBA" id="ARBA00004762"/>
    </source>
</evidence>
<dbReference type="Gene3D" id="3.40.718.10">
    <property type="entry name" value="Isopropylmalate Dehydrogenase"/>
    <property type="match status" value="1"/>
</dbReference>
<feature type="binding site" evidence="14">
    <location>
        <position position="135"/>
    </location>
    <ligand>
        <name>substrate</name>
    </ligand>
</feature>
<proteinExistence type="inferred from homology"/>
<dbReference type="NCBIfam" id="TIGR00169">
    <property type="entry name" value="leuB"/>
    <property type="match status" value="1"/>
</dbReference>
<feature type="domain" description="Isopropylmalate dehydrogenase-like" evidence="16">
    <location>
        <begin position="5"/>
        <end position="360"/>
    </location>
</feature>
<dbReference type="SUPFAM" id="SSF53659">
    <property type="entry name" value="Isocitrate/Isopropylmalate dehydrogenase-like"/>
    <property type="match status" value="1"/>
</dbReference>
<keyword evidence="12 14" id="KW-0464">Manganese</keyword>
<dbReference type="SMART" id="SM01329">
    <property type="entry name" value="Iso_dh"/>
    <property type="match status" value="1"/>
</dbReference>
<organism evidence="17">
    <name type="scientific">uncultured Thermomicrobiales bacterium</name>
    <dbReference type="NCBI Taxonomy" id="1645740"/>
    <lineage>
        <taxon>Bacteria</taxon>
        <taxon>Pseudomonadati</taxon>
        <taxon>Thermomicrobiota</taxon>
        <taxon>Thermomicrobia</taxon>
        <taxon>Thermomicrobiales</taxon>
        <taxon>environmental samples</taxon>
    </lineage>
</organism>
<dbReference type="GO" id="GO:0009098">
    <property type="term" value="P:L-leucine biosynthetic process"/>
    <property type="evidence" value="ECO:0007669"/>
    <property type="project" value="UniProtKB-UniRule"/>
</dbReference>
<feature type="binding site" evidence="14">
    <location>
        <position position="248"/>
    </location>
    <ligand>
        <name>Mg(2+)</name>
        <dbReference type="ChEBI" id="CHEBI:18420"/>
    </ligand>
</feature>
<feature type="binding site" evidence="14">
    <location>
        <position position="252"/>
    </location>
    <ligand>
        <name>Mg(2+)</name>
        <dbReference type="ChEBI" id="CHEBI:18420"/>
    </ligand>
</feature>
<keyword evidence="6 14" id="KW-0432">Leucine biosynthesis</keyword>
<evidence type="ECO:0000256" key="5">
    <source>
        <dbReference type="ARBA" id="ARBA00011738"/>
    </source>
</evidence>
<feature type="binding site" evidence="14">
    <location>
        <position position="107"/>
    </location>
    <ligand>
        <name>substrate</name>
    </ligand>
</feature>
<gene>
    <name evidence="14" type="primary">leuB</name>
    <name evidence="17" type="ORF">AVDCRST_MAG19-3022</name>
</gene>
<protein>
    <recommendedName>
        <fullName evidence="14">3-isopropylmalate dehydrogenase</fullName>
        <ecNumber evidence="14">1.1.1.85</ecNumber>
    </recommendedName>
    <alternativeName>
        <fullName evidence="14">3-IPM-DH</fullName>
    </alternativeName>
    <alternativeName>
        <fullName evidence="14">Beta-IPM dehydrogenase</fullName>
        <shortName evidence="14">IMDH</shortName>
    </alternativeName>
</protein>
<comment type="subunit">
    <text evidence="5 14 15">Homodimer.</text>
</comment>
<feature type="binding site" evidence="14">
    <location>
        <position position="97"/>
    </location>
    <ligand>
        <name>substrate</name>
    </ligand>
</feature>
<feature type="binding site" evidence="14">
    <location>
        <begin position="289"/>
        <end position="301"/>
    </location>
    <ligand>
        <name>NAD(+)</name>
        <dbReference type="ChEBI" id="CHEBI:57540"/>
    </ligand>
</feature>
<evidence type="ECO:0000256" key="1">
    <source>
        <dbReference type="ARBA" id="ARBA00000624"/>
    </source>
</evidence>
<evidence type="ECO:0000256" key="2">
    <source>
        <dbReference type="ARBA" id="ARBA00001936"/>
    </source>
</evidence>
<comment type="similarity">
    <text evidence="4 14">Belongs to the isocitrate and isopropylmalate dehydrogenases family. LeuB type 1 subfamily.</text>
</comment>
<keyword evidence="14" id="KW-0963">Cytoplasm</keyword>
<evidence type="ECO:0000256" key="9">
    <source>
        <dbReference type="ARBA" id="ARBA00022842"/>
    </source>
</evidence>
<feature type="binding site" evidence="14">
    <location>
        <begin position="77"/>
        <end position="90"/>
    </location>
    <ligand>
        <name>NAD(+)</name>
        <dbReference type="ChEBI" id="CHEBI:57540"/>
    </ligand>
</feature>
<dbReference type="GO" id="GO:0051287">
    <property type="term" value="F:NAD binding"/>
    <property type="evidence" value="ECO:0007669"/>
    <property type="project" value="InterPro"/>
</dbReference>
<comment type="pathway">
    <text evidence="3 14 15">Amino-acid biosynthesis; L-leucine biosynthesis; L-leucine from 3-methyl-2-oxobutanoate: step 3/4.</text>
</comment>
<dbReference type="AlphaFoldDB" id="A0A6J4V9W9"/>
<dbReference type="Pfam" id="PF00180">
    <property type="entry name" value="Iso_dh"/>
    <property type="match status" value="1"/>
</dbReference>
<evidence type="ECO:0000256" key="12">
    <source>
        <dbReference type="ARBA" id="ARBA00023211"/>
    </source>
</evidence>
<comment type="catalytic activity">
    <reaction evidence="1 14 15">
        <text>(2R,3S)-3-isopropylmalate + NAD(+) = 4-methyl-2-oxopentanoate + CO2 + NADH</text>
        <dbReference type="Rhea" id="RHEA:32271"/>
        <dbReference type="ChEBI" id="CHEBI:16526"/>
        <dbReference type="ChEBI" id="CHEBI:17865"/>
        <dbReference type="ChEBI" id="CHEBI:35121"/>
        <dbReference type="ChEBI" id="CHEBI:57540"/>
        <dbReference type="ChEBI" id="CHEBI:57945"/>
        <dbReference type="EC" id="1.1.1.85"/>
    </reaction>
</comment>
<evidence type="ECO:0000313" key="17">
    <source>
        <dbReference type="EMBL" id="CAA9573202.1"/>
    </source>
</evidence>
<evidence type="ECO:0000256" key="15">
    <source>
        <dbReference type="RuleBase" id="RU004445"/>
    </source>
</evidence>
<keyword evidence="10 14" id="KW-0560">Oxidoreductase</keyword>
<dbReference type="PANTHER" id="PTHR42979:SF1">
    <property type="entry name" value="3-ISOPROPYLMALATE DEHYDROGENASE"/>
    <property type="match status" value="1"/>
</dbReference>
<keyword evidence="9 14" id="KW-0460">Magnesium</keyword>
<reference evidence="17" key="1">
    <citation type="submission" date="2020-02" db="EMBL/GenBank/DDBJ databases">
        <authorList>
            <person name="Meier V. D."/>
        </authorList>
    </citation>
    <scope>NUCLEOTIDE SEQUENCE</scope>
    <source>
        <strain evidence="17">AVDCRST_MAG19</strain>
    </source>
</reference>
<comment type="subcellular location">
    <subcellularLocation>
        <location evidence="14">Cytoplasm</location>
    </subcellularLocation>
</comment>
<dbReference type="UniPathway" id="UPA00048">
    <property type="reaction ID" value="UER00072"/>
</dbReference>
<comment type="cofactor">
    <cofactor evidence="14 15">
        <name>Mg(2+)</name>
        <dbReference type="ChEBI" id="CHEBI:18420"/>
    </cofactor>
    <cofactor evidence="14 15">
        <name>Mn(2+)</name>
        <dbReference type="ChEBI" id="CHEBI:29035"/>
    </cofactor>
    <text evidence="14 15">Binds 1 Mg(2+) or Mn(2+) ion per subunit.</text>
</comment>
<dbReference type="EC" id="1.1.1.85" evidence="14"/>